<name>A0ABP8Z614_9MICO</name>
<evidence type="ECO:0000313" key="3">
    <source>
        <dbReference type="EMBL" id="GAA4747388.1"/>
    </source>
</evidence>
<evidence type="ECO:0008006" key="5">
    <source>
        <dbReference type="Google" id="ProtNLM"/>
    </source>
</evidence>
<sequence>MPVDPTDPDLPLYGASPLTAYSRYWRRYVVFSGRASLSEYWWPVLANAIVGVVVGVLGAVLLAVGGGLSEQGLGIAAVPNALGGVLLFAALLFFLATIVPSISSAVRRLHDANLSGLFFLLSLVPSVGGLIVLVLTILPTNPEGRRFDQGAPAWQPVVPQPSLATAPPPADPSAAPPANGGFDAWPAPATAPPATAPMPVVPPSDAGQTPDDALLAAWGRLGRVERVEPRLGVQPSWRQQGYVLVRLADGADVLATNGLGASEGAAALGAGAEVYLAEADLGATPEAVADGWRFTIVAAVARRIGASGMHLPAELEQYGTLSMTVPADAPQDWRTADGTVGVLIGVGLPGVPESVATAAGEVRLVGLVPLRPEELQRILDGGREQRSTIAARLASLPPEQLVSAERPAV</sequence>
<feature type="transmembrane region" description="Helical" evidence="2">
    <location>
        <begin position="116"/>
        <end position="138"/>
    </location>
</feature>
<dbReference type="PANTHER" id="PTHR34980">
    <property type="entry name" value="INNER MEMBRANE PROTEIN-RELATED-RELATED"/>
    <property type="match status" value="1"/>
</dbReference>
<dbReference type="Proteomes" id="UP001500121">
    <property type="component" value="Unassembled WGS sequence"/>
</dbReference>
<comment type="caution">
    <text evidence="3">The sequence shown here is derived from an EMBL/GenBank/DDBJ whole genome shotgun (WGS) entry which is preliminary data.</text>
</comment>
<dbReference type="PANTHER" id="PTHR34980:SF2">
    <property type="entry name" value="INNER MEMBRANE PROTEIN YHAH-RELATED"/>
    <property type="match status" value="1"/>
</dbReference>
<dbReference type="EMBL" id="BAABLP010000004">
    <property type="protein sequence ID" value="GAA4747388.1"/>
    <property type="molecule type" value="Genomic_DNA"/>
</dbReference>
<reference evidence="4" key="1">
    <citation type="journal article" date="2019" name="Int. J. Syst. Evol. Microbiol.">
        <title>The Global Catalogue of Microorganisms (GCM) 10K type strain sequencing project: providing services to taxonomists for standard genome sequencing and annotation.</title>
        <authorList>
            <consortium name="The Broad Institute Genomics Platform"/>
            <consortium name="The Broad Institute Genome Sequencing Center for Infectious Disease"/>
            <person name="Wu L."/>
            <person name="Ma J."/>
        </authorList>
    </citation>
    <scope>NUCLEOTIDE SEQUENCE [LARGE SCALE GENOMIC DNA]</scope>
    <source>
        <strain evidence="4">JCM 19015</strain>
    </source>
</reference>
<feature type="transmembrane region" description="Helical" evidence="2">
    <location>
        <begin position="76"/>
        <end position="96"/>
    </location>
</feature>
<feature type="transmembrane region" description="Helical" evidence="2">
    <location>
        <begin position="40"/>
        <end position="64"/>
    </location>
</feature>
<proteinExistence type="predicted"/>
<accession>A0ABP8Z614</accession>
<keyword evidence="2" id="KW-1133">Transmembrane helix</keyword>
<evidence type="ECO:0000256" key="1">
    <source>
        <dbReference type="SAM" id="MobiDB-lite"/>
    </source>
</evidence>
<keyword evidence="4" id="KW-1185">Reference proteome</keyword>
<feature type="compositionally biased region" description="Pro residues" evidence="1">
    <location>
        <begin position="189"/>
        <end position="199"/>
    </location>
</feature>
<protein>
    <recommendedName>
        <fullName evidence="5">DUF805 domain-containing protein</fullName>
    </recommendedName>
</protein>
<dbReference type="RefSeq" id="WP_345480950.1">
    <property type="nucleotide sequence ID" value="NZ_BAABLP010000004.1"/>
</dbReference>
<evidence type="ECO:0000313" key="4">
    <source>
        <dbReference type="Proteomes" id="UP001500121"/>
    </source>
</evidence>
<gene>
    <name evidence="3" type="ORF">GCM10025783_19370</name>
</gene>
<feature type="region of interest" description="Disordered" evidence="1">
    <location>
        <begin position="158"/>
        <end position="199"/>
    </location>
</feature>
<evidence type="ECO:0000256" key="2">
    <source>
        <dbReference type="SAM" id="Phobius"/>
    </source>
</evidence>
<keyword evidence="2" id="KW-0812">Transmembrane</keyword>
<feature type="compositionally biased region" description="Pro residues" evidence="1">
    <location>
        <begin position="166"/>
        <end position="175"/>
    </location>
</feature>
<dbReference type="InterPro" id="IPR008523">
    <property type="entry name" value="DUF805"/>
</dbReference>
<organism evidence="3 4">
    <name type="scientific">Amnibacterium soli</name>
    <dbReference type="NCBI Taxonomy" id="1282736"/>
    <lineage>
        <taxon>Bacteria</taxon>
        <taxon>Bacillati</taxon>
        <taxon>Actinomycetota</taxon>
        <taxon>Actinomycetes</taxon>
        <taxon>Micrococcales</taxon>
        <taxon>Microbacteriaceae</taxon>
        <taxon>Amnibacterium</taxon>
    </lineage>
</organism>
<dbReference type="Pfam" id="PF05656">
    <property type="entry name" value="DUF805"/>
    <property type="match status" value="1"/>
</dbReference>
<keyword evidence="2" id="KW-0472">Membrane</keyword>